<sequence>MGKGELTSEEQFVKDGDRSAEFPPVDVHDPVMEAIGFGKARLTADPQASLHDGDAPEIMQRIETVTGMKRSRKRILRIPVRGWAAVLILIVLLGGGYSLYSSVPRQAAKFQYEVLPYEPLQATEEGGTIEITKVPLTPGPDLPQAEPSKEEEQLNTKFAEAYKAVEEMLLPEEFASFVLRQEGGGGQHRSGVISPAMTFTDYSSYLTKAEKYAAPRLMQPDYIPEGYVFDEARIQPLFTNIDEQELLALTGGIELEGGFRVTWRREPADNITFDSAALEYKNGESKVRISAKRMKQNTGPVETLMWTQTTSVENIDINGKQLIYLEPSNNEDFKIGYKFRLIWADPEARMIYDVTAPPENTTITKDDIIHIAAGMMN</sequence>
<evidence type="ECO:0000259" key="3">
    <source>
        <dbReference type="Pfam" id="PF14285"/>
    </source>
</evidence>
<organism evidence="4 5">
    <name type="scientific">Paenibacillus borealis</name>
    <dbReference type="NCBI Taxonomy" id="160799"/>
    <lineage>
        <taxon>Bacteria</taxon>
        <taxon>Bacillati</taxon>
        <taxon>Bacillota</taxon>
        <taxon>Bacilli</taxon>
        <taxon>Bacillales</taxon>
        <taxon>Paenibacillaceae</taxon>
        <taxon>Paenibacillus</taxon>
    </lineage>
</organism>
<feature type="domain" description="DUF4367" evidence="3">
    <location>
        <begin position="275"/>
        <end position="375"/>
    </location>
</feature>
<feature type="compositionally biased region" description="Basic and acidic residues" evidence="1">
    <location>
        <begin position="11"/>
        <end position="25"/>
    </location>
</feature>
<feature type="region of interest" description="Disordered" evidence="1">
    <location>
        <begin position="1"/>
        <end position="25"/>
    </location>
</feature>
<dbReference type="KEGG" id="pbd:PBOR_08975"/>
<proteinExistence type="predicted"/>
<name>A0A089L8C4_PAEBO</name>
<dbReference type="AlphaFoldDB" id="A0A089L8C4"/>
<dbReference type="OrthoDB" id="2662982at2"/>
<dbReference type="RefSeq" id="WP_042211307.1">
    <property type="nucleotide sequence ID" value="NZ_CP009285.1"/>
</dbReference>
<keyword evidence="5" id="KW-1185">Reference proteome</keyword>
<reference evidence="4" key="1">
    <citation type="submission" date="2014-08" db="EMBL/GenBank/DDBJ databases">
        <title>Comparative genomics of the Paenibacillus odorifer group.</title>
        <authorList>
            <person name="den Bakker H.C."/>
            <person name="Tsai Y.-C.Y.-C."/>
            <person name="Martin N."/>
            <person name="Korlach J."/>
            <person name="Wiedmann M."/>
        </authorList>
    </citation>
    <scope>NUCLEOTIDE SEQUENCE [LARGE SCALE GENOMIC DNA]</scope>
    <source>
        <strain evidence="4">DSM 13188</strain>
    </source>
</reference>
<dbReference type="EMBL" id="CP009285">
    <property type="protein sequence ID" value="AIQ57047.1"/>
    <property type="molecule type" value="Genomic_DNA"/>
</dbReference>
<evidence type="ECO:0000313" key="5">
    <source>
        <dbReference type="Proteomes" id="UP000029518"/>
    </source>
</evidence>
<dbReference type="HOGENOM" id="CLU_737409_0_0_9"/>
<accession>A0A089L8C4</accession>
<evidence type="ECO:0000256" key="2">
    <source>
        <dbReference type="SAM" id="Phobius"/>
    </source>
</evidence>
<feature type="transmembrane region" description="Helical" evidence="2">
    <location>
        <begin position="78"/>
        <end position="100"/>
    </location>
</feature>
<evidence type="ECO:0000313" key="4">
    <source>
        <dbReference type="EMBL" id="AIQ57047.1"/>
    </source>
</evidence>
<dbReference type="Proteomes" id="UP000029518">
    <property type="component" value="Chromosome"/>
</dbReference>
<keyword evidence="2" id="KW-0812">Transmembrane</keyword>
<dbReference type="Pfam" id="PF14285">
    <property type="entry name" value="DUF4367"/>
    <property type="match status" value="1"/>
</dbReference>
<evidence type="ECO:0000256" key="1">
    <source>
        <dbReference type="SAM" id="MobiDB-lite"/>
    </source>
</evidence>
<dbReference type="InterPro" id="IPR025377">
    <property type="entry name" value="DUF4367"/>
</dbReference>
<keyword evidence="2" id="KW-0472">Membrane</keyword>
<gene>
    <name evidence="4" type="ORF">PBOR_08975</name>
</gene>
<keyword evidence="2" id="KW-1133">Transmembrane helix</keyword>
<protein>
    <recommendedName>
        <fullName evidence="3">DUF4367 domain-containing protein</fullName>
    </recommendedName>
</protein>